<proteinExistence type="inferred from homology"/>
<dbReference type="AlphaFoldDB" id="A0A2S7KUU5"/>
<dbReference type="RefSeq" id="WP_104808660.1">
    <property type="nucleotide sequence ID" value="NZ_MQUA01000013.1"/>
</dbReference>
<name>A0A2S7KUU5_9FLAO</name>
<evidence type="ECO:0000313" key="3">
    <source>
        <dbReference type="EMBL" id="PQB06409.1"/>
    </source>
</evidence>
<comment type="similarity">
    <text evidence="1">Belongs to the UPF0065 (bug) family.</text>
</comment>
<evidence type="ECO:0000313" key="4">
    <source>
        <dbReference type="Proteomes" id="UP000239522"/>
    </source>
</evidence>
<keyword evidence="2" id="KW-1133">Transmembrane helix</keyword>
<keyword evidence="2" id="KW-0472">Membrane</keyword>
<keyword evidence="2" id="KW-0812">Transmembrane</keyword>
<accession>A0A2S7KUU5</accession>
<sequence>MYHQKQQYSYRLLFLVIAFQFFGITQSFAQYPEKTITIVNSNNPGGVIDLMARKLAIIAKKYENVTIIVENIPGGSGTAAMNYVLNQPADGYTLLATLKSYISTGLLSEDGISIHDFHLVACMVYDWEAIITNRNSEVVTLEDILDDAERKNGRQRWLGPNTGGMDHLMALKTWEKCKIQARWIPFEGSSVSIAALLGGNGVVYVGNPLDIKGRPDLNIAAIASPNRLADFPNVPTLREKGFDVVEQMWRGFSVKQSTPKHELKFLENLLYKISQDPEWISYIKLGYADPVFFNNSEMVSQLKEDEELAKRLLTKTGIISDVRGKASKNSWLSLLVFLILSTGIIFIIYKLKKRK</sequence>
<dbReference type="InterPro" id="IPR005064">
    <property type="entry name" value="BUG"/>
</dbReference>
<evidence type="ECO:0000256" key="2">
    <source>
        <dbReference type="SAM" id="Phobius"/>
    </source>
</evidence>
<dbReference type="Proteomes" id="UP000239522">
    <property type="component" value="Unassembled WGS sequence"/>
</dbReference>
<protein>
    <recommendedName>
        <fullName evidence="5">Tripartite tricarboxylate transporter substrate binding protein</fullName>
    </recommendedName>
</protein>
<dbReference type="OrthoDB" id="2019at2"/>
<gene>
    <name evidence="3" type="ORF">BST83_03870</name>
</gene>
<dbReference type="PANTHER" id="PTHR42928:SF3">
    <property type="entry name" value="UPF0065 PROTEIN YFLP"/>
    <property type="match status" value="1"/>
</dbReference>
<reference evidence="3 4" key="1">
    <citation type="submission" date="2016-11" db="EMBL/GenBank/DDBJ databases">
        <title>Trade-off between light-utilization and light-protection in marine flavobacteria.</title>
        <authorList>
            <person name="Kumagai Y."/>
        </authorList>
    </citation>
    <scope>NUCLEOTIDE SEQUENCE [LARGE SCALE GENOMIC DNA]</scope>
    <source>
        <strain evidence="3 4">ATCC 700397</strain>
    </source>
</reference>
<dbReference type="Pfam" id="PF03401">
    <property type="entry name" value="TctC"/>
    <property type="match status" value="1"/>
</dbReference>
<dbReference type="Gene3D" id="3.40.190.150">
    <property type="entry name" value="Bordetella uptake gene, domain 1"/>
    <property type="match status" value="1"/>
</dbReference>
<feature type="transmembrane region" description="Helical" evidence="2">
    <location>
        <begin position="331"/>
        <end position="349"/>
    </location>
</feature>
<dbReference type="PANTHER" id="PTHR42928">
    <property type="entry name" value="TRICARBOXYLATE-BINDING PROTEIN"/>
    <property type="match status" value="1"/>
</dbReference>
<organism evidence="3 4">
    <name type="scientific">Polaribacter filamentus</name>
    <dbReference type="NCBI Taxonomy" id="53483"/>
    <lineage>
        <taxon>Bacteria</taxon>
        <taxon>Pseudomonadati</taxon>
        <taxon>Bacteroidota</taxon>
        <taxon>Flavobacteriia</taxon>
        <taxon>Flavobacteriales</taxon>
        <taxon>Flavobacteriaceae</taxon>
    </lineage>
</organism>
<dbReference type="InterPro" id="IPR042100">
    <property type="entry name" value="Bug_dom1"/>
</dbReference>
<keyword evidence="4" id="KW-1185">Reference proteome</keyword>
<dbReference type="CDD" id="cd07012">
    <property type="entry name" value="PBP2_Bug_TTT"/>
    <property type="match status" value="1"/>
</dbReference>
<evidence type="ECO:0000256" key="1">
    <source>
        <dbReference type="ARBA" id="ARBA00006987"/>
    </source>
</evidence>
<dbReference type="EMBL" id="MQUA01000013">
    <property type="protein sequence ID" value="PQB06409.1"/>
    <property type="molecule type" value="Genomic_DNA"/>
</dbReference>
<evidence type="ECO:0008006" key="5">
    <source>
        <dbReference type="Google" id="ProtNLM"/>
    </source>
</evidence>
<comment type="caution">
    <text evidence="3">The sequence shown here is derived from an EMBL/GenBank/DDBJ whole genome shotgun (WGS) entry which is preliminary data.</text>
</comment>
<dbReference type="Gene3D" id="3.40.190.10">
    <property type="entry name" value="Periplasmic binding protein-like II"/>
    <property type="match status" value="1"/>
</dbReference>
<dbReference type="PIRSF" id="PIRSF017082">
    <property type="entry name" value="YflP"/>
    <property type="match status" value="1"/>
</dbReference>